<dbReference type="PROSITE" id="PS51352">
    <property type="entry name" value="THIOREDOXIN_2"/>
    <property type="match status" value="1"/>
</dbReference>
<keyword evidence="2 3" id="KW-0186">Copper</keyword>
<protein>
    <submittedName>
        <fullName evidence="6">SCO family protein</fullName>
    </submittedName>
</protein>
<keyword evidence="7" id="KW-1185">Reference proteome</keyword>
<dbReference type="PANTHER" id="PTHR12151">
    <property type="entry name" value="ELECTRON TRANSPORT PROTIN SCO1/SENC FAMILY MEMBER"/>
    <property type="match status" value="1"/>
</dbReference>
<dbReference type="PANTHER" id="PTHR12151:SF25">
    <property type="entry name" value="LINALOOL DEHYDRATASE_ISOMERASE DOMAIN-CONTAINING PROTEIN"/>
    <property type="match status" value="1"/>
</dbReference>
<feature type="binding site" evidence="3">
    <location>
        <position position="95"/>
    </location>
    <ligand>
        <name>Cu cation</name>
        <dbReference type="ChEBI" id="CHEBI:23378"/>
    </ligand>
</feature>
<proteinExistence type="inferred from homology"/>
<evidence type="ECO:0000259" key="5">
    <source>
        <dbReference type="PROSITE" id="PS51352"/>
    </source>
</evidence>
<evidence type="ECO:0000256" key="3">
    <source>
        <dbReference type="PIRSR" id="PIRSR603782-1"/>
    </source>
</evidence>
<evidence type="ECO:0000313" key="6">
    <source>
        <dbReference type="EMBL" id="MFD1600230.1"/>
    </source>
</evidence>
<comment type="caution">
    <text evidence="6">The sequence shown here is derived from an EMBL/GenBank/DDBJ whole genome shotgun (WGS) entry which is preliminary data.</text>
</comment>
<organism evidence="6 7">
    <name type="scientific">Halobellus rarus</name>
    <dbReference type="NCBI Taxonomy" id="1126237"/>
    <lineage>
        <taxon>Archaea</taxon>
        <taxon>Methanobacteriati</taxon>
        <taxon>Methanobacteriota</taxon>
        <taxon>Stenosarchaea group</taxon>
        <taxon>Halobacteria</taxon>
        <taxon>Halobacteriales</taxon>
        <taxon>Haloferacaceae</taxon>
        <taxon>Halobellus</taxon>
    </lineage>
</organism>
<evidence type="ECO:0000313" key="7">
    <source>
        <dbReference type="Proteomes" id="UP001597085"/>
    </source>
</evidence>
<keyword evidence="3" id="KW-0479">Metal-binding</keyword>
<sequence length="226" mass="24393">MRRRTFLATAGGAGLAATAGCLGGVSSVLGGGGNTVLGKPDDQTVRSANLPYPAYGQKLPDVTLPAATTDHSVSVGGLDTAVVMTFFYSHCNTVCPFLISSMRKVQTNAIEAGYGDDVTFLPVTFDPKRDDAARLEEYAEMMNVDLDAGNWHFLRPDDHDHAKEVVQETYGVTFEKTSETESSKYMYNHLGLLLLANANGYVERAYTGNDPVGDRVWSDLETVLQA</sequence>
<dbReference type="Proteomes" id="UP001597085">
    <property type="component" value="Unassembled WGS sequence"/>
</dbReference>
<dbReference type="InterPro" id="IPR036249">
    <property type="entry name" value="Thioredoxin-like_sf"/>
</dbReference>
<evidence type="ECO:0000256" key="1">
    <source>
        <dbReference type="ARBA" id="ARBA00010996"/>
    </source>
</evidence>
<keyword evidence="4" id="KW-1015">Disulfide bond</keyword>
<dbReference type="RefSeq" id="WP_256421773.1">
    <property type="nucleotide sequence ID" value="NZ_JANHDI010000009.1"/>
</dbReference>
<feature type="binding site" evidence="3">
    <location>
        <position position="91"/>
    </location>
    <ligand>
        <name>Cu cation</name>
        <dbReference type="ChEBI" id="CHEBI:23378"/>
    </ligand>
</feature>
<dbReference type="Pfam" id="PF02630">
    <property type="entry name" value="SCO1-SenC"/>
    <property type="match status" value="1"/>
</dbReference>
<feature type="binding site" evidence="3">
    <location>
        <position position="189"/>
    </location>
    <ligand>
        <name>Cu cation</name>
        <dbReference type="ChEBI" id="CHEBI:23378"/>
    </ligand>
</feature>
<dbReference type="SUPFAM" id="SSF52833">
    <property type="entry name" value="Thioredoxin-like"/>
    <property type="match status" value="1"/>
</dbReference>
<comment type="similarity">
    <text evidence="1">Belongs to the SCO1/2 family.</text>
</comment>
<evidence type="ECO:0000256" key="2">
    <source>
        <dbReference type="ARBA" id="ARBA00023008"/>
    </source>
</evidence>
<dbReference type="CDD" id="cd02968">
    <property type="entry name" value="SCO"/>
    <property type="match status" value="1"/>
</dbReference>
<dbReference type="InterPro" id="IPR003782">
    <property type="entry name" value="SCO1/SenC"/>
</dbReference>
<dbReference type="Gene3D" id="3.40.30.10">
    <property type="entry name" value="Glutaredoxin"/>
    <property type="match status" value="1"/>
</dbReference>
<dbReference type="PROSITE" id="PS51257">
    <property type="entry name" value="PROKAR_LIPOPROTEIN"/>
    <property type="match status" value="1"/>
</dbReference>
<feature type="domain" description="Thioredoxin" evidence="5">
    <location>
        <begin position="53"/>
        <end position="226"/>
    </location>
</feature>
<dbReference type="InterPro" id="IPR013766">
    <property type="entry name" value="Thioredoxin_domain"/>
</dbReference>
<gene>
    <name evidence="6" type="ORF">ACFSBX_14800</name>
</gene>
<dbReference type="EMBL" id="JBHUDK010000014">
    <property type="protein sequence ID" value="MFD1600230.1"/>
    <property type="molecule type" value="Genomic_DNA"/>
</dbReference>
<evidence type="ECO:0000256" key="4">
    <source>
        <dbReference type="PIRSR" id="PIRSR603782-2"/>
    </source>
</evidence>
<feature type="disulfide bond" description="Redox-active" evidence="4">
    <location>
        <begin position="91"/>
        <end position="95"/>
    </location>
</feature>
<reference evidence="6 7" key="1">
    <citation type="journal article" date="2019" name="Int. J. Syst. Evol. Microbiol.">
        <title>The Global Catalogue of Microorganisms (GCM) 10K type strain sequencing project: providing services to taxonomists for standard genome sequencing and annotation.</title>
        <authorList>
            <consortium name="The Broad Institute Genomics Platform"/>
            <consortium name="The Broad Institute Genome Sequencing Center for Infectious Disease"/>
            <person name="Wu L."/>
            <person name="Ma J."/>
        </authorList>
    </citation>
    <scope>NUCLEOTIDE SEQUENCE [LARGE SCALE GENOMIC DNA]</scope>
    <source>
        <strain evidence="6 7">CGMCC 1.12121</strain>
    </source>
</reference>
<accession>A0ABD6CQ88</accession>
<name>A0ABD6CQ88_9EURY</name>
<dbReference type="AlphaFoldDB" id="A0ABD6CQ88"/>